<protein>
    <submittedName>
        <fullName evidence="2">DUF4886 domain-containing protein</fullName>
    </submittedName>
</protein>
<proteinExistence type="predicted"/>
<organism evidence="2 3">
    <name type="scientific">Candidatus Egerieisoma faecipullorum</name>
    <dbReference type="NCBI Taxonomy" id="2840963"/>
    <lineage>
        <taxon>Bacteria</taxon>
        <taxon>Bacillati</taxon>
        <taxon>Bacillota</taxon>
        <taxon>Clostridia</taxon>
        <taxon>Eubacteriales</taxon>
        <taxon>Clostridiaceae</taxon>
        <taxon>Clostridiaceae incertae sedis</taxon>
        <taxon>Candidatus Egerieisoma</taxon>
    </lineage>
</organism>
<dbReference type="Pfam" id="PF16227">
    <property type="entry name" value="DUF4886"/>
    <property type="match status" value="1"/>
</dbReference>
<dbReference type="Gene3D" id="3.40.50.1110">
    <property type="entry name" value="SGNH hydrolase"/>
    <property type="match status" value="1"/>
</dbReference>
<gene>
    <name evidence="2" type="ORF">IAD50_09380</name>
</gene>
<reference evidence="2" key="2">
    <citation type="journal article" date="2021" name="PeerJ">
        <title>Extensive microbial diversity within the chicken gut microbiome revealed by metagenomics and culture.</title>
        <authorList>
            <person name="Gilroy R."/>
            <person name="Ravi A."/>
            <person name="Getino M."/>
            <person name="Pursley I."/>
            <person name="Horton D.L."/>
            <person name="Alikhan N.F."/>
            <person name="Baker D."/>
            <person name="Gharbi K."/>
            <person name="Hall N."/>
            <person name="Watson M."/>
            <person name="Adriaenssens E.M."/>
            <person name="Foster-Nyarko E."/>
            <person name="Jarju S."/>
            <person name="Secka A."/>
            <person name="Antonio M."/>
            <person name="Oren A."/>
            <person name="Chaudhuri R.R."/>
            <person name="La Ragione R."/>
            <person name="Hildebrand F."/>
            <person name="Pallen M.J."/>
        </authorList>
    </citation>
    <scope>NUCLEOTIDE SEQUENCE</scope>
    <source>
        <strain evidence="2">CHK195-4489</strain>
    </source>
</reference>
<dbReference type="AlphaFoldDB" id="A0A9D1LA05"/>
<comment type="caution">
    <text evidence="2">The sequence shown here is derived from an EMBL/GenBank/DDBJ whole genome shotgun (WGS) entry which is preliminary data.</text>
</comment>
<evidence type="ECO:0000313" key="3">
    <source>
        <dbReference type="Proteomes" id="UP000824089"/>
    </source>
</evidence>
<name>A0A9D1LA05_9CLOT</name>
<dbReference type="EMBL" id="DVMM01000209">
    <property type="protein sequence ID" value="HIU30489.1"/>
    <property type="molecule type" value="Genomic_DNA"/>
</dbReference>
<sequence length="258" mass="28675">MNILSIGNSFSQDAQKWLHKLAAGNGVEMDTVNLYIGGCSLEQHWKNAVEHTEDYALEQNGESTGRSVSLSGALSLRQWDIVTLQQASHFSGMPQTYLPYLPELAALVREKQPQARLFFHQTWAYETDSDHEGFAAYHNDQGEMYRRLKDASEMAVKLIGAELIPTGTVIQTLRASLPEFRYCEGGRSLCRDGFHLSLDYGRFAAAATWFCTFTGRAVLRCVFPSEEAFEIPLLEKIAAVAADVTGAGRRSEKGSSRL</sequence>
<feature type="domain" description="DUF4886" evidence="1">
    <location>
        <begin position="3"/>
        <end position="226"/>
    </location>
</feature>
<accession>A0A9D1LA05</accession>
<dbReference type="Proteomes" id="UP000824089">
    <property type="component" value="Unassembled WGS sequence"/>
</dbReference>
<dbReference type="InterPro" id="IPR036514">
    <property type="entry name" value="SGNH_hydro_sf"/>
</dbReference>
<evidence type="ECO:0000313" key="2">
    <source>
        <dbReference type="EMBL" id="HIU30489.1"/>
    </source>
</evidence>
<dbReference type="InterPro" id="IPR032616">
    <property type="entry name" value="DUF4886"/>
</dbReference>
<reference evidence="2" key="1">
    <citation type="submission" date="2020-10" db="EMBL/GenBank/DDBJ databases">
        <authorList>
            <person name="Gilroy R."/>
        </authorList>
    </citation>
    <scope>NUCLEOTIDE SEQUENCE</scope>
    <source>
        <strain evidence="2">CHK195-4489</strain>
    </source>
</reference>
<evidence type="ECO:0000259" key="1">
    <source>
        <dbReference type="Pfam" id="PF16227"/>
    </source>
</evidence>